<proteinExistence type="predicted"/>
<feature type="region of interest" description="Disordered" evidence="1">
    <location>
        <begin position="373"/>
        <end position="413"/>
    </location>
</feature>
<dbReference type="PANTHER" id="PTHR33137">
    <property type="entry name" value="MEDIATOR OF RNA POLYMERASE II TRANSCRIPTION SUBUNIT 15A-RELATED"/>
    <property type="match status" value="1"/>
</dbReference>
<dbReference type="STRING" id="3469.A0A4Y7IZQ4"/>
<dbReference type="OMA" id="FPAPHMQ"/>
<dbReference type="AlphaFoldDB" id="A0A4Y7IZQ4"/>
<dbReference type="GO" id="GO:0003713">
    <property type="term" value="F:transcription coactivator activity"/>
    <property type="evidence" value="ECO:0007669"/>
    <property type="project" value="InterPro"/>
</dbReference>
<feature type="compositionally biased region" description="Low complexity" evidence="1">
    <location>
        <begin position="270"/>
        <end position="279"/>
    </location>
</feature>
<dbReference type="PANTHER" id="PTHR33137:SF4">
    <property type="entry name" value="MEDIATOR OF RNA POLYMERASE II TRANSCRIPTION SUBUNIT 15A-RELATED"/>
    <property type="match status" value="1"/>
</dbReference>
<evidence type="ECO:0000256" key="1">
    <source>
        <dbReference type="SAM" id="MobiDB-lite"/>
    </source>
</evidence>
<gene>
    <name evidence="2" type="ORF">C5167_021334</name>
</gene>
<feature type="region of interest" description="Disordered" evidence="1">
    <location>
        <begin position="247"/>
        <end position="282"/>
    </location>
</feature>
<dbReference type="EMBL" id="CM010716">
    <property type="protein sequence ID" value="RZC52885.1"/>
    <property type="molecule type" value="Genomic_DNA"/>
</dbReference>
<feature type="region of interest" description="Disordered" evidence="1">
    <location>
        <begin position="10"/>
        <end position="118"/>
    </location>
</feature>
<protein>
    <recommendedName>
        <fullName evidence="4">Mediator complex subunit 15 KIX domain-containing protein</fullName>
    </recommendedName>
</protein>
<feature type="compositionally biased region" description="Low complexity" evidence="1">
    <location>
        <begin position="30"/>
        <end position="54"/>
    </location>
</feature>
<evidence type="ECO:0000313" key="3">
    <source>
        <dbReference type="Proteomes" id="UP000316621"/>
    </source>
</evidence>
<accession>A0A4Y7IZQ4</accession>
<feature type="compositionally biased region" description="Low complexity" evidence="1">
    <location>
        <begin position="397"/>
        <end position="406"/>
    </location>
</feature>
<dbReference type="GO" id="GO:0031490">
    <property type="term" value="F:chromatin DNA binding"/>
    <property type="evidence" value="ECO:0007669"/>
    <property type="project" value="InterPro"/>
</dbReference>
<feature type="compositionally biased region" description="Polar residues" evidence="1">
    <location>
        <begin position="106"/>
        <end position="117"/>
    </location>
</feature>
<feature type="compositionally biased region" description="Polar residues" evidence="1">
    <location>
        <begin position="20"/>
        <end position="29"/>
    </location>
</feature>
<evidence type="ECO:0008006" key="4">
    <source>
        <dbReference type="Google" id="ProtNLM"/>
    </source>
</evidence>
<dbReference type="Proteomes" id="UP000316621">
    <property type="component" value="Chromosome 2"/>
</dbReference>
<dbReference type="Gramene" id="RZC52885">
    <property type="protein sequence ID" value="RZC52885"/>
    <property type="gene ID" value="C5167_021334"/>
</dbReference>
<organism evidence="2 3">
    <name type="scientific">Papaver somniferum</name>
    <name type="common">Opium poppy</name>
    <dbReference type="NCBI Taxonomy" id="3469"/>
    <lineage>
        <taxon>Eukaryota</taxon>
        <taxon>Viridiplantae</taxon>
        <taxon>Streptophyta</taxon>
        <taxon>Embryophyta</taxon>
        <taxon>Tracheophyta</taxon>
        <taxon>Spermatophyta</taxon>
        <taxon>Magnoliopsida</taxon>
        <taxon>Ranunculales</taxon>
        <taxon>Papaveraceae</taxon>
        <taxon>Papaveroideae</taxon>
        <taxon>Papaver</taxon>
    </lineage>
</organism>
<feature type="compositionally biased region" description="Low complexity" evidence="1">
    <location>
        <begin position="61"/>
        <end position="74"/>
    </location>
</feature>
<dbReference type="InterPro" id="IPR044661">
    <property type="entry name" value="MED15a/b/c-like"/>
</dbReference>
<keyword evidence="3" id="KW-1185">Reference proteome</keyword>
<feature type="compositionally biased region" description="Low complexity" evidence="1">
    <location>
        <begin position="82"/>
        <end position="98"/>
    </location>
</feature>
<sequence length="528" mass="59938">MSQTCKKYLLGNSIPHHQQLRQQSNMSGLQKQQQQPMHTMHQQGGKLQQQQNAQVSPNMLQIQGQHAQSQPAQQLMSQHPSQTTQMHQQLGLQQQPKSLQRDKQQRIQTSGGSTLNHRSLLDQKRVFHSQTPPPEASSTSIDAAMTGNATATGTAIDMQEEVYQRIKSMKKKYLPDLSDMHRKLSQILQQYDSLPQPPKSEGIELLKIFKIVVDRMMGFLNLPKSNVIPKVKLDSYEKQILNILTLHPPRKPGPLQQQIQPTGAHPLSIQQQQRQQQHQLPSSTSIDAVITGNATATGSLVGVQEEVYQTIKSMREKYLPDLSDMHRKISQICQQIVVDKVIGFLNLPKSNVMPSMKDKLDSYEKKILGILTLNRPRKPGPPQQQIQPTDGHPLSIQQQQRQQQHQMPSSTSIDAEVTRNATATGNPIDVQEEVYQTIKSMREKYLPDLSDMHQKISQKCQQYDSLPQPPKSEQIERLKIFKNLLDQMMGFLNLPKSSVMPSLKDKLASYEKHILDILNSNRPRELAD</sequence>
<name>A0A4Y7IZQ4_PAPSO</name>
<reference evidence="2 3" key="1">
    <citation type="journal article" date="2018" name="Science">
        <title>The opium poppy genome and morphinan production.</title>
        <authorList>
            <person name="Guo L."/>
            <person name="Winzer T."/>
            <person name="Yang X."/>
            <person name="Li Y."/>
            <person name="Ning Z."/>
            <person name="He Z."/>
            <person name="Teodor R."/>
            <person name="Lu Y."/>
            <person name="Bowser T.A."/>
            <person name="Graham I.A."/>
            <person name="Ye K."/>
        </authorList>
    </citation>
    <scope>NUCLEOTIDE SEQUENCE [LARGE SCALE GENOMIC DNA]</scope>
    <source>
        <strain evidence="3">cv. HN1</strain>
        <tissue evidence="2">Leaves</tissue>
    </source>
</reference>
<evidence type="ECO:0000313" key="2">
    <source>
        <dbReference type="EMBL" id="RZC52885.1"/>
    </source>
</evidence>